<sequence>MSHGSHSPRIVPIVAMALAVAIAGVGVALFVTAESKRSRPVPAQSSPLAVQSAVPAGNRGQAD</sequence>
<dbReference type="EMBL" id="FOPU01000006">
    <property type="protein sequence ID" value="SFH29651.1"/>
    <property type="molecule type" value="Genomic_DNA"/>
</dbReference>
<organism evidence="3 4">
    <name type="scientific">Paracoccus aminovorans</name>
    <dbReference type="NCBI Taxonomy" id="34004"/>
    <lineage>
        <taxon>Bacteria</taxon>
        <taxon>Pseudomonadati</taxon>
        <taxon>Pseudomonadota</taxon>
        <taxon>Alphaproteobacteria</taxon>
        <taxon>Rhodobacterales</taxon>
        <taxon>Paracoccaceae</taxon>
        <taxon>Paracoccus</taxon>
    </lineage>
</organism>
<evidence type="ECO:0000313" key="4">
    <source>
        <dbReference type="Proteomes" id="UP000183635"/>
    </source>
</evidence>
<gene>
    <name evidence="3" type="ORF">SAMN04488021_10628</name>
</gene>
<name>A0A1I2YY86_9RHOB</name>
<keyword evidence="4" id="KW-1185">Reference proteome</keyword>
<protein>
    <submittedName>
        <fullName evidence="3">Uncharacterized protein</fullName>
    </submittedName>
</protein>
<dbReference type="Proteomes" id="UP000183635">
    <property type="component" value="Unassembled WGS sequence"/>
</dbReference>
<keyword evidence="2" id="KW-0472">Membrane</keyword>
<feature type="transmembrane region" description="Helical" evidence="2">
    <location>
        <begin position="12"/>
        <end position="31"/>
    </location>
</feature>
<dbReference type="AlphaFoldDB" id="A0A1I2YY86"/>
<reference evidence="3 4" key="1">
    <citation type="submission" date="2016-10" db="EMBL/GenBank/DDBJ databases">
        <authorList>
            <person name="de Groot N.N."/>
        </authorList>
    </citation>
    <scope>NUCLEOTIDE SEQUENCE [LARGE SCALE GENOMIC DNA]</scope>
    <source>
        <strain evidence="3 4">DSM 8537</strain>
    </source>
</reference>
<accession>A0A1I2YY86</accession>
<evidence type="ECO:0000256" key="2">
    <source>
        <dbReference type="SAM" id="Phobius"/>
    </source>
</evidence>
<proteinExistence type="predicted"/>
<keyword evidence="2" id="KW-1133">Transmembrane helix</keyword>
<evidence type="ECO:0000256" key="1">
    <source>
        <dbReference type="SAM" id="MobiDB-lite"/>
    </source>
</evidence>
<dbReference type="RefSeq" id="WP_074966524.1">
    <property type="nucleotide sequence ID" value="NZ_CBCRYP010000008.1"/>
</dbReference>
<feature type="region of interest" description="Disordered" evidence="1">
    <location>
        <begin position="36"/>
        <end position="63"/>
    </location>
</feature>
<evidence type="ECO:0000313" key="3">
    <source>
        <dbReference type="EMBL" id="SFH29651.1"/>
    </source>
</evidence>
<keyword evidence="2" id="KW-0812">Transmembrane</keyword>